<dbReference type="GO" id="GO:0051301">
    <property type="term" value="P:cell division"/>
    <property type="evidence" value="ECO:0007669"/>
    <property type="project" value="InterPro"/>
</dbReference>
<dbReference type="PANTHER" id="PTHR16520:SF3">
    <property type="entry name" value="KINETOCHORE SCAFFOLD 1"/>
    <property type="match status" value="1"/>
</dbReference>
<dbReference type="OrthoDB" id="6132334at2759"/>
<name>A0A6J0TSX7_9SAUR</name>
<evidence type="ECO:0000256" key="1">
    <source>
        <dbReference type="SAM" id="Coils"/>
    </source>
</evidence>
<keyword evidence="1" id="KW-0175">Coiled coil</keyword>
<evidence type="ECO:0000313" key="5">
    <source>
        <dbReference type="RefSeq" id="XP_020651427.2"/>
    </source>
</evidence>
<evidence type="ECO:0000313" key="4">
    <source>
        <dbReference type="Proteomes" id="UP001652642"/>
    </source>
</evidence>
<reference evidence="4" key="1">
    <citation type="submission" date="2025-05" db="UniProtKB">
        <authorList>
            <consortium name="RefSeq"/>
        </authorList>
    </citation>
    <scope>NUCLEOTIDE SEQUENCE [LARGE SCALE GENOMIC DNA]</scope>
</reference>
<dbReference type="InterPro" id="IPR040850">
    <property type="entry name" value="Knl1_RWD_C"/>
</dbReference>
<feature type="region of interest" description="Disordered" evidence="2">
    <location>
        <begin position="1536"/>
        <end position="1561"/>
    </location>
</feature>
<evidence type="ECO:0000259" key="3">
    <source>
        <dbReference type="Pfam" id="PF18210"/>
    </source>
</evidence>
<protein>
    <submittedName>
        <fullName evidence="5">Outer kinetochore KNL1 complex subunit KNL1</fullName>
    </submittedName>
</protein>
<feature type="region of interest" description="Disordered" evidence="2">
    <location>
        <begin position="1361"/>
        <end position="1394"/>
    </location>
</feature>
<sequence length="2193" mass="247267">MDRTHSETNEEKDFTDRTNKRISSILKAPRTPLRDLGSGNELIQECIVEKHQKNSRRVSFADTIRIFPPDPQATVELNHAGTTEEPRHQNVITKNEELEVVPCEITGMNTLLHAPIQTPLQQMEVFYANSGLEWNKIDKTLIFSEENEMDMTSGHTILITHDIKNCQENDNSGKIDFKSFSDDLKSKKEASQVNKFNFFSGPTFMNNTCSSQHKRKSENTQKVNFGDFLKSLKSTKQLPTLTADIVASEDNVLREENNTITTSKGLNDLKRNYLNPVLSNKGISFASKQLRFQEMSPPAQEESVEMFTANGERSLPLGTSVCNIVSEQENCRRDVSNYQIGVQLDPSMCINEKTKNTTETNTNLKNSIMATKNDNSLPCYRTSTMAVATGSVTSMPVHSKDATTTFSRISTTMELARNDTRLIWEDSSKKTYPIHGDPEKGKTDVSKLERTTCREDCMDISTNYFLKNTQYSIFSNEKAVPNEEVTCNNMGQLNQRIKPVPQVSCLPEKKENDCFHCDEPQRSSVVFSKNGILNSSFVSKSSRKQRESQILSPADDDRAQTSEIHSKINRTSGLSNNTISLIPEDKTATPIFSQNMEITKCTTNSTNNNPDVAEFQRMPQEEWETNTRSVTRSDSNKTVVFSLTGYNEMEITKSHTVPVNFDMQQCRRTAQPLSLQHIDRTVYHTDMDETKAITGIIDQPMENARSPEMHKEINESVRRTLTGSTKDRTTVFSLSDENEMEVSRSHTVALDHNAVTQGEHMDITNPVVSLTDKSLRNATDSIAVVEQKVNPGKRINGLSSGKIMHSQNEDNEMKLTESLLVTVEGTPQTLSSLLPEKTMSVHSSMAKSKTIPFVVADKTVLFMHNNDMEITKPLTCISMQDNGSKNMECSIQETSKRILSGKSKEEKPIQLQEINDMEITRSHTVAVNHDILQQAQLNTQGLISALVDKTNMPVLSSGTTITQSTVPVPVDKTVLFMHNDDMEITKSVSDAFLKNSFSSYLPQKGKEAKEITLSGSVKDKSSVLPLCNDEMEITKCHTVAVNYDSFPKCEKLPQDLFCQDNIDITESHTVSENTKENLHKNATELGKHAEWDLSSKSMVALAVVDMNVSEKHIISLDCKRSIHNLPDSYDKPLFSVTSYQDGTKVTNLPTNTVDSGDLEESERNKMPNKSIQQNLIKVLPLVYGGKTKDTESAENHTVSIYGSNNNVPDVENQVQNSFTNSRGGENMDVTRNYTTEIECMHINNNECYLHSQAKSNSEFSASAITCEKKLNISQTVKDKYSTCSETEMLLIPQEQHNFLKIKDNQLKSSISEINDFGKDATLKAVSNKENDFMFPVNMQNLDPKLSEETFHDLNTNRMYIPLSENKNSKGDPKKLSWQRHESPGETSDLSDDGKITNSYEAMSGELNNYSKDWQNLESLPVNTFPSEEKPVLLPKISGAANICSKRKDRRKKSEPDLICQDVESCLGDALPELTVKSDSPSVLKEDAKESNISSKKLTNTGFTENAPFKVPINAVCTNSCEIKKVPLGIFPPKLPNKRKSSLSNAEAIDAKSEKRTEIDDSQNGLIVKSPSDKIANLSPSNYINEELLPAYVEEMDSDESLNCNVSEKVCEVIKEKEIAEKEGYLSEMYETNKRQRVLNEEEELQKEKKFKGNQDLNDAADLPQSHVSAMVTHKQAKTFKGKNVPEMSLEKTESSNSSSLGSVKADADFSIQRNTEMETQLLLDSICEQNLREKLQEGTITVREFFTLLEVHVLIQKPRQSQLPFKYEVNTLPTLEDEILSQYIYHPKLQAYEEDCQGLYKTIEELKSHAVDQDKLLVNVHKSLWEVMRTCSDEELKGFGAELNKMKSCFTKKSKVLAHRRKAKLYAKLVQNAQFQWEKLQSRLGKIDELLKETDSCLVALETEIALIEDCDLNAYNAMSEYESKLRNAERELENLRAQDETFQRTQSNLKDKKKQIASEICHIQKDIKNSQELVEKYNFSEWVIKEWNDNQAVFTFLYDSVELTVGLACPLGDAIFSSKIVSVNFESLLDEAKALPSAKLVHRLIFQFINSQGSWQEKCLTVPHLSQMLHDVSLVVSRCQFLEDEIEFLKRWGGKYYLLKTELNDTKLKLLFSSCHAKFEIEFSLSADYPVTPVAFAIQKCTGNLTQEEISVVLSSIPVGANYLRRTVKQISESLLHCPSSTVCKKQRAALR</sequence>
<accession>A0A6J0TSX7</accession>
<feature type="compositionally biased region" description="Polar residues" evidence="2">
    <location>
        <begin position="1145"/>
        <end position="1154"/>
    </location>
</feature>
<dbReference type="Pfam" id="PF19221">
    <property type="entry name" value="MELT"/>
    <property type="match status" value="8"/>
</dbReference>
<feature type="region of interest" description="Disordered" evidence="2">
    <location>
        <begin position="1145"/>
        <end position="1167"/>
    </location>
</feature>
<keyword evidence="4" id="KW-1185">Reference proteome</keyword>
<dbReference type="CDD" id="cd21853">
    <property type="entry name" value="KNL1_NTD"/>
    <property type="match status" value="1"/>
</dbReference>
<dbReference type="KEGG" id="pvt:110080116"/>
<feature type="domain" description="Knl1 C-terminal RWD" evidence="3">
    <location>
        <begin position="1924"/>
        <end position="2083"/>
    </location>
</feature>
<dbReference type="RefSeq" id="XP_020651427.2">
    <property type="nucleotide sequence ID" value="XM_020795768.2"/>
</dbReference>
<dbReference type="PANTHER" id="PTHR16520">
    <property type="entry name" value="KINETOCHORE SCAFFOLD 1"/>
    <property type="match status" value="1"/>
</dbReference>
<feature type="coiled-coil region" evidence="1">
    <location>
        <begin position="1919"/>
        <end position="1946"/>
    </location>
</feature>
<dbReference type="GeneID" id="110080116"/>
<dbReference type="CDD" id="cd22817">
    <property type="entry name" value="DRWD-N_Knl1"/>
    <property type="match status" value="1"/>
</dbReference>
<dbReference type="InterPro" id="IPR037388">
    <property type="entry name" value="Blinkin"/>
</dbReference>
<dbReference type="InterPro" id="IPR043651">
    <property type="entry name" value="KNL1_MELT_rpt"/>
</dbReference>
<organism evidence="4 5">
    <name type="scientific">Pogona vitticeps</name>
    <name type="common">central bearded dragon</name>
    <dbReference type="NCBI Taxonomy" id="103695"/>
    <lineage>
        <taxon>Eukaryota</taxon>
        <taxon>Metazoa</taxon>
        <taxon>Chordata</taxon>
        <taxon>Craniata</taxon>
        <taxon>Vertebrata</taxon>
        <taxon>Euteleostomi</taxon>
        <taxon>Lepidosauria</taxon>
        <taxon>Squamata</taxon>
        <taxon>Bifurcata</taxon>
        <taxon>Unidentata</taxon>
        <taxon>Episquamata</taxon>
        <taxon>Toxicofera</taxon>
        <taxon>Iguania</taxon>
        <taxon>Acrodonta</taxon>
        <taxon>Agamidae</taxon>
        <taxon>Amphibolurinae</taxon>
        <taxon>Pogona</taxon>
    </lineage>
</organism>
<feature type="region of interest" description="Disordered" evidence="2">
    <location>
        <begin position="538"/>
        <end position="562"/>
    </location>
</feature>
<feature type="compositionally biased region" description="Basic and acidic residues" evidence="2">
    <location>
        <begin position="1366"/>
        <end position="1383"/>
    </location>
</feature>
<proteinExistence type="predicted"/>
<dbReference type="Pfam" id="PF18210">
    <property type="entry name" value="Knl1_RWD_C"/>
    <property type="match status" value="1"/>
</dbReference>
<dbReference type="GO" id="GO:0008608">
    <property type="term" value="P:attachment of spindle microtubules to kinetochore"/>
    <property type="evidence" value="ECO:0007669"/>
    <property type="project" value="InterPro"/>
</dbReference>
<dbReference type="GO" id="GO:0005634">
    <property type="term" value="C:nucleus"/>
    <property type="evidence" value="ECO:0007669"/>
    <property type="project" value="TreeGrafter"/>
</dbReference>
<reference evidence="5" key="2">
    <citation type="submission" date="2025-08" db="UniProtKB">
        <authorList>
            <consortium name="RefSeq"/>
        </authorList>
    </citation>
    <scope>IDENTIFICATION</scope>
</reference>
<evidence type="ECO:0000256" key="2">
    <source>
        <dbReference type="SAM" id="MobiDB-lite"/>
    </source>
</evidence>
<dbReference type="CTD" id="57082"/>
<feature type="compositionally biased region" description="Basic and acidic residues" evidence="2">
    <location>
        <begin position="1548"/>
        <end position="1558"/>
    </location>
</feature>
<dbReference type="Proteomes" id="UP001652642">
    <property type="component" value="Chromosome 1"/>
</dbReference>
<gene>
    <name evidence="5" type="primary">KNL1</name>
</gene>
<dbReference type="GO" id="GO:0034501">
    <property type="term" value="P:protein localization to kinetochore"/>
    <property type="evidence" value="ECO:0007669"/>
    <property type="project" value="InterPro"/>
</dbReference>